<dbReference type="Proteomes" id="UP001054837">
    <property type="component" value="Unassembled WGS sequence"/>
</dbReference>
<dbReference type="AlphaFoldDB" id="A0AAV4V806"/>
<feature type="region of interest" description="Disordered" evidence="2">
    <location>
        <begin position="146"/>
        <end position="166"/>
    </location>
</feature>
<feature type="compositionally biased region" description="Basic and acidic residues" evidence="2">
    <location>
        <begin position="93"/>
        <end position="113"/>
    </location>
</feature>
<evidence type="ECO:0000256" key="3">
    <source>
        <dbReference type="SAM" id="SignalP"/>
    </source>
</evidence>
<comment type="caution">
    <text evidence="4">The sequence shown here is derived from an EMBL/GenBank/DDBJ whole genome shotgun (WGS) entry which is preliminary data.</text>
</comment>
<feature type="compositionally biased region" description="Polar residues" evidence="2">
    <location>
        <begin position="146"/>
        <end position="155"/>
    </location>
</feature>
<evidence type="ECO:0000313" key="5">
    <source>
        <dbReference type="Proteomes" id="UP001054837"/>
    </source>
</evidence>
<keyword evidence="3" id="KW-0732">Signal</keyword>
<reference evidence="4 5" key="1">
    <citation type="submission" date="2021-06" db="EMBL/GenBank/DDBJ databases">
        <title>Caerostris darwini draft genome.</title>
        <authorList>
            <person name="Kono N."/>
            <person name="Arakawa K."/>
        </authorList>
    </citation>
    <scope>NUCLEOTIDE SEQUENCE [LARGE SCALE GENOMIC DNA]</scope>
</reference>
<keyword evidence="5" id="KW-1185">Reference proteome</keyword>
<dbReference type="PROSITE" id="PS51155">
    <property type="entry name" value="CHIT_BIND_RR_2"/>
    <property type="match status" value="1"/>
</dbReference>
<evidence type="ECO:0008006" key="6">
    <source>
        <dbReference type="Google" id="ProtNLM"/>
    </source>
</evidence>
<feature type="compositionally biased region" description="Low complexity" evidence="2">
    <location>
        <begin position="156"/>
        <end position="166"/>
    </location>
</feature>
<protein>
    <recommendedName>
        <fullName evidence="6">Cuticle protein 6</fullName>
    </recommendedName>
</protein>
<dbReference type="InterPro" id="IPR000618">
    <property type="entry name" value="Insect_cuticle"/>
</dbReference>
<accession>A0AAV4V806</accession>
<gene>
    <name evidence="4" type="primary">AVEN_33704_1</name>
    <name evidence="4" type="ORF">CDAR_454451</name>
</gene>
<organism evidence="4 5">
    <name type="scientific">Caerostris darwini</name>
    <dbReference type="NCBI Taxonomy" id="1538125"/>
    <lineage>
        <taxon>Eukaryota</taxon>
        <taxon>Metazoa</taxon>
        <taxon>Ecdysozoa</taxon>
        <taxon>Arthropoda</taxon>
        <taxon>Chelicerata</taxon>
        <taxon>Arachnida</taxon>
        <taxon>Araneae</taxon>
        <taxon>Araneomorphae</taxon>
        <taxon>Entelegynae</taxon>
        <taxon>Araneoidea</taxon>
        <taxon>Araneidae</taxon>
        <taxon>Caerostris</taxon>
    </lineage>
</organism>
<feature type="chain" id="PRO_5043539961" description="Cuticle protein 6" evidence="3">
    <location>
        <begin position="24"/>
        <end position="214"/>
    </location>
</feature>
<evidence type="ECO:0000256" key="2">
    <source>
        <dbReference type="SAM" id="MobiDB-lite"/>
    </source>
</evidence>
<dbReference type="GO" id="GO:0042302">
    <property type="term" value="F:structural constituent of cuticle"/>
    <property type="evidence" value="ECO:0007669"/>
    <property type="project" value="UniProtKB-UniRule"/>
</dbReference>
<keyword evidence="1" id="KW-0193">Cuticle</keyword>
<dbReference type="Pfam" id="PF00379">
    <property type="entry name" value="Chitin_bind_4"/>
    <property type="match status" value="1"/>
</dbReference>
<evidence type="ECO:0000256" key="1">
    <source>
        <dbReference type="PROSITE-ProRule" id="PRU00497"/>
    </source>
</evidence>
<evidence type="ECO:0000313" key="4">
    <source>
        <dbReference type="EMBL" id="GIY66046.1"/>
    </source>
</evidence>
<feature type="region of interest" description="Disordered" evidence="2">
    <location>
        <begin position="93"/>
        <end position="115"/>
    </location>
</feature>
<name>A0AAV4V806_9ARAC</name>
<proteinExistence type="predicted"/>
<dbReference type="EMBL" id="BPLQ01012517">
    <property type="protein sequence ID" value="GIY66046.1"/>
    <property type="molecule type" value="Genomic_DNA"/>
</dbReference>
<sequence length="214" mass="23331">MEKIFATILVMCIVAAARSQTDAYTKYKFHFKTGDTGEHTRAEESNATGHVSGMYSYLDPNGILRVVRYSAAPGIGYQAFGEGIPQIGSASLEEHKPDTRSLPKFKSEPETSKENISIVPQVKDNEISNAEGSPTQDLLSSASVFQNSTTTESNVPESSTEPSSMSSVDHSKILPILFPFGAYRSLLVPSRSVLYTIPHALTYNMIAPSYPFVL</sequence>
<feature type="signal peptide" evidence="3">
    <location>
        <begin position="1"/>
        <end position="23"/>
    </location>
</feature>